<dbReference type="Gene3D" id="3.40.190.10">
    <property type="entry name" value="Periplasmic binding protein-like II"/>
    <property type="match status" value="2"/>
</dbReference>
<dbReference type="SMART" id="SM00062">
    <property type="entry name" value="PBPb"/>
    <property type="match status" value="1"/>
</dbReference>
<dbReference type="EMBL" id="LT629776">
    <property type="protein sequence ID" value="SDS20823.1"/>
    <property type="molecule type" value="Genomic_DNA"/>
</dbReference>
<reference evidence="4 5" key="1">
    <citation type="submission" date="2016-10" db="EMBL/GenBank/DDBJ databases">
        <authorList>
            <person name="de Groot N.N."/>
        </authorList>
    </citation>
    <scope>NUCLEOTIDE SEQUENCE [LARGE SCALE GENOMIC DNA]</scope>
    <source>
        <strain evidence="4 5">DSM 22126</strain>
    </source>
</reference>
<organism evidence="4 5">
    <name type="scientific">Paraoerskovia marina</name>
    <dbReference type="NCBI Taxonomy" id="545619"/>
    <lineage>
        <taxon>Bacteria</taxon>
        <taxon>Bacillati</taxon>
        <taxon>Actinomycetota</taxon>
        <taxon>Actinomycetes</taxon>
        <taxon>Micrococcales</taxon>
        <taxon>Cellulomonadaceae</taxon>
        <taxon>Paraoerskovia</taxon>
    </lineage>
</organism>
<protein>
    <submittedName>
        <fullName evidence="4">Amino acid ABC transporter substrate-binding protein, PAAT family</fullName>
    </submittedName>
</protein>
<dbReference type="PROSITE" id="PS51257">
    <property type="entry name" value="PROKAR_LIPOPROTEIN"/>
    <property type="match status" value="1"/>
</dbReference>
<feature type="signal peptide" evidence="2">
    <location>
        <begin position="1"/>
        <end position="23"/>
    </location>
</feature>
<dbReference type="STRING" id="545619.SAMN04489860_1039"/>
<dbReference type="SUPFAM" id="SSF53850">
    <property type="entry name" value="Periplasmic binding protein-like II"/>
    <property type="match status" value="1"/>
</dbReference>
<accession>A0A1H1QBZ1</accession>
<feature type="domain" description="Solute-binding protein family 3/N-terminal" evidence="3">
    <location>
        <begin position="50"/>
        <end position="272"/>
    </location>
</feature>
<name>A0A1H1QBZ1_9CELL</name>
<dbReference type="Proteomes" id="UP000185663">
    <property type="component" value="Chromosome I"/>
</dbReference>
<evidence type="ECO:0000259" key="3">
    <source>
        <dbReference type="SMART" id="SM00062"/>
    </source>
</evidence>
<evidence type="ECO:0000313" key="5">
    <source>
        <dbReference type="Proteomes" id="UP000185663"/>
    </source>
</evidence>
<sequence>MTLSKTSRAVFATGAVLALGAVAGCSSTDTGSDSDSGDGSTLSAIQEAGSITVGFAGEAPYSYQDDAGELTGATVALDKEIYSELGVDTVEGTLTEWGSLIPNLTADRVDSISAGMSILPERCESAAFAEPTIMYTTAFLVPEGNPDGLSDWQSAVDADITLATMSGAIEAGYAADTGIEATEVGSPQDGLDAVTTGRADAFALTGISLRSLAESTDAAVEATDAFVAEIDGVPQIGAGSTVFRQEDTELLEAYNEQLAPIVADKDKYEEILGEFGFTDAERPPEGLTAEMLCEGDLEAIADELGLGA</sequence>
<dbReference type="eggNOG" id="COG0834">
    <property type="taxonomic scope" value="Bacteria"/>
</dbReference>
<gene>
    <name evidence="4" type="ORF">SAMN04489860_1039</name>
</gene>
<evidence type="ECO:0000256" key="2">
    <source>
        <dbReference type="SAM" id="SignalP"/>
    </source>
</evidence>
<dbReference type="OrthoDB" id="9768183at2"/>
<feature type="chain" id="PRO_5039663093" evidence="2">
    <location>
        <begin position="24"/>
        <end position="308"/>
    </location>
</feature>
<dbReference type="PANTHER" id="PTHR35936:SF17">
    <property type="entry name" value="ARGININE-BINDING EXTRACELLULAR PROTEIN ARTP"/>
    <property type="match status" value="1"/>
</dbReference>
<dbReference type="InterPro" id="IPR001638">
    <property type="entry name" value="Solute-binding_3/MltF_N"/>
</dbReference>
<dbReference type="PANTHER" id="PTHR35936">
    <property type="entry name" value="MEMBRANE-BOUND LYTIC MUREIN TRANSGLYCOSYLASE F"/>
    <property type="match status" value="1"/>
</dbReference>
<proteinExistence type="predicted"/>
<evidence type="ECO:0000256" key="1">
    <source>
        <dbReference type="ARBA" id="ARBA00022729"/>
    </source>
</evidence>
<dbReference type="AlphaFoldDB" id="A0A1H1QBZ1"/>
<keyword evidence="5" id="KW-1185">Reference proteome</keyword>
<keyword evidence="1 2" id="KW-0732">Signal</keyword>
<dbReference type="Pfam" id="PF00497">
    <property type="entry name" value="SBP_bac_3"/>
    <property type="match status" value="1"/>
</dbReference>
<evidence type="ECO:0000313" key="4">
    <source>
        <dbReference type="EMBL" id="SDS20823.1"/>
    </source>
</evidence>
<dbReference type="RefSeq" id="WP_083371831.1">
    <property type="nucleotide sequence ID" value="NZ_LT629776.1"/>
</dbReference>